<dbReference type="OrthoDB" id="5580129at2759"/>
<gene>
    <name evidence="2" type="ORF">SYNPS1DRAFT_11607</name>
</gene>
<name>A0A4P9Z8C6_9FUNG</name>
<feature type="region of interest" description="Disordered" evidence="1">
    <location>
        <begin position="68"/>
        <end position="98"/>
    </location>
</feature>
<evidence type="ECO:0000256" key="1">
    <source>
        <dbReference type="SAM" id="MobiDB-lite"/>
    </source>
</evidence>
<reference evidence="3" key="1">
    <citation type="journal article" date="2018" name="Nat. Microbiol.">
        <title>Leveraging single-cell genomics to expand the fungal tree of life.</title>
        <authorList>
            <person name="Ahrendt S.R."/>
            <person name="Quandt C.A."/>
            <person name="Ciobanu D."/>
            <person name="Clum A."/>
            <person name="Salamov A."/>
            <person name="Andreopoulos B."/>
            <person name="Cheng J.F."/>
            <person name="Woyke T."/>
            <person name="Pelin A."/>
            <person name="Henrissat B."/>
            <person name="Reynolds N.K."/>
            <person name="Benny G.L."/>
            <person name="Smith M.E."/>
            <person name="James T.Y."/>
            <person name="Grigoriev I.V."/>
        </authorList>
    </citation>
    <scope>NUCLEOTIDE SEQUENCE [LARGE SCALE GENOMIC DNA]</scope>
    <source>
        <strain evidence="3">Benny S71-1</strain>
    </source>
</reference>
<dbReference type="Proteomes" id="UP000278143">
    <property type="component" value="Unassembled WGS sequence"/>
</dbReference>
<proteinExistence type="predicted"/>
<protein>
    <submittedName>
        <fullName evidence="2">Uncharacterized protein</fullName>
    </submittedName>
</protein>
<accession>A0A4P9Z8C6</accession>
<keyword evidence="3" id="KW-1185">Reference proteome</keyword>
<dbReference type="AlphaFoldDB" id="A0A4P9Z8C6"/>
<organism evidence="2 3">
    <name type="scientific">Syncephalis pseudoplumigaleata</name>
    <dbReference type="NCBI Taxonomy" id="1712513"/>
    <lineage>
        <taxon>Eukaryota</taxon>
        <taxon>Fungi</taxon>
        <taxon>Fungi incertae sedis</taxon>
        <taxon>Zoopagomycota</taxon>
        <taxon>Zoopagomycotina</taxon>
        <taxon>Zoopagomycetes</taxon>
        <taxon>Zoopagales</taxon>
        <taxon>Piptocephalidaceae</taxon>
        <taxon>Syncephalis</taxon>
    </lineage>
</organism>
<evidence type="ECO:0000313" key="3">
    <source>
        <dbReference type="Proteomes" id="UP000278143"/>
    </source>
</evidence>
<dbReference type="EMBL" id="KZ989112">
    <property type="protein sequence ID" value="RKP28201.1"/>
    <property type="molecule type" value="Genomic_DNA"/>
</dbReference>
<sequence length="139" mass="15932">MARTLEELGAKFRELRQKQGHFAGGEHSSDVDNYDGEMHRVMQELQKELGKPGTPATRIMEYMGMPDEKQTTRPEGAPATEVQMMPGPVVPEGAGSTTATHGPPLYLLYKWRGWRDYLWFEVDSEREVVIQSDWYHAYE</sequence>
<evidence type="ECO:0000313" key="2">
    <source>
        <dbReference type="EMBL" id="RKP28201.1"/>
    </source>
</evidence>